<comment type="subunit">
    <text evidence="8">Monomer.</text>
</comment>
<comment type="caution">
    <text evidence="13">The sequence shown here is derived from an EMBL/GenBank/DDBJ whole genome shotgun (WGS) entry which is preliminary data.</text>
</comment>
<evidence type="ECO:0000256" key="6">
    <source>
        <dbReference type="ARBA" id="ARBA00023146"/>
    </source>
</evidence>
<dbReference type="InterPro" id="IPR035684">
    <property type="entry name" value="ArgRS_core"/>
</dbReference>
<evidence type="ECO:0000256" key="7">
    <source>
        <dbReference type="ARBA" id="ARBA00049339"/>
    </source>
</evidence>
<dbReference type="Gene3D" id="3.40.50.620">
    <property type="entry name" value="HUPs"/>
    <property type="match status" value="1"/>
</dbReference>
<dbReference type="Pfam" id="PF03485">
    <property type="entry name" value="Arg_tRNA_synt_N"/>
    <property type="match status" value="1"/>
</dbReference>
<comment type="similarity">
    <text evidence="1 8 9">Belongs to the class-I aminoacyl-tRNA synthetase family.</text>
</comment>
<evidence type="ECO:0000256" key="8">
    <source>
        <dbReference type="HAMAP-Rule" id="MF_00123"/>
    </source>
</evidence>
<dbReference type="PANTHER" id="PTHR11956">
    <property type="entry name" value="ARGINYL-TRNA SYNTHETASE"/>
    <property type="match status" value="1"/>
</dbReference>
<dbReference type="SMART" id="SM01016">
    <property type="entry name" value="Arg_tRNA_synt_N"/>
    <property type="match status" value="1"/>
</dbReference>
<keyword evidence="3 8" id="KW-0547">Nucleotide-binding</keyword>
<dbReference type="InterPro" id="IPR008909">
    <property type="entry name" value="DALR_anticod-bd"/>
</dbReference>
<dbReference type="InterPro" id="IPR014729">
    <property type="entry name" value="Rossmann-like_a/b/a_fold"/>
</dbReference>
<dbReference type="PANTHER" id="PTHR11956:SF5">
    <property type="entry name" value="ARGININE--TRNA LIGASE, CYTOPLASMIC"/>
    <property type="match status" value="1"/>
</dbReference>
<gene>
    <name evidence="8 13" type="primary">argS</name>
    <name evidence="13" type="ORF">ACFL2Z_01535</name>
</gene>
<keyword evidence="6 8" id="KW-0030">Aminoacyl-tRNA synthetase</keyword>
<dbReference type="Pfam" id="PF05746">
    <property type="entry name" value="DALR_1"/>
    <property type="match status" value="1"/>
</dbReference>
<dbReference type="InterPro" id="IPR001278">
    <property type="entry name" value="Arg-tRNA-ligase"/>
</dbReference>
<dbReference type="GO" id="GO:0004814">
    <property type="term" value="F:arginine-tRNA ligase activity"/>
    <property type="evidence" value="ECO:0007669"/>
    <property type="project" value="UniProtKB-EC"/>
</dbReference>
<feature type="short sequence motif" description="'HIGH' region" evidence="8">
    <location>
        <begin position="127"/>
        <end position="137"/>
    </location>
</feature>
<dbReference type="Gene3D" id="1.10.730.10">
    <property type="entry name" value="Isoleucyl-tRNA Synthetase, Domain 1"/>
    <property type="match status" value="1"/>
</dbReference>
<evidence type="ECO:0000256" key="9">
    <source>
        <dbReference type="RuleBase" id="RU363038"/>
    </source>
</evidence>
<dbReference type="SUPFAM" id="SSF55190">
    <property type="entry name" value="Arginyl-tRNA synthetase (ArgRS), N-terminal 'additional' domain"/>
    <property type="match status" value="1"/>
</dbReference>
<reference evidence="13 14" key="1">
    <citation type="submission" date="2024-09" db="EMBL/GenBank/DDBJ databases">
        <authorList>
            <person name="D'Angelo T."/>
        </authorList>
    </citation>
    <scope>NUCLEOTIDE SEQUENCE [LARGE SCALE GENOMIC DNA]</scope>
    <source>
        <strain evidence="13">SAG AM-311-F02</strain>
    </source>
</reference>
<dbReference type="InterPro" id="IPR009080">
    <property type="entry name" value="tRNAsynth_Ia_anticodon-bd"/>
</dbReference>
<feature type="region of interest" description="Disordered" evidence="10">
    <location>
        <begin position="284"/>
        <end position="322"/>
    </location>
</feature>
<evidence type="ECO:0000256" key="10">
    <source>
        <dbReference type="SAM" id="MobiDB-lite"/>
    </source>
</evidence>
<evidence type="ECO:0000256" key="1">
    <source>
        <dbReference type="ARBA" id="ARBA00005594"/>
    </source>
</evidence>
<dbReference type="SMART" id="SM00836">
    <property type="entry name" value="DALR_1"/>
    <property type="match status" value="1"/>
</dbReference>
<feature type="domain" description="DALR anticodon binding" evidence="11">
    <location>
        <begin position="499"/>
        <end position="624"/>
    </location>
</feature>
<dbReference type="CDD" id="cd07956">
    <property type="entry name" value="Anticodon_Ia_Arg"/>
    <property type="match status" value="1"/>
</dbReference>
<dbReference type="InterPro" id="IPR005148">
    <property type="entry name" value="Arg-tRNA-synth_N"/>
</dbReference>
<sequence>MKGYALEKIRDEARGIVIAILGEEAADHIRVEFPPPGIGADLAIPLFPLAKVLRRNPNEMASEVAEKVETSGSYFREISAAKGFVNFHFDWKLCNKLFFDDFLSAGDTYGSAEIGTGKTIVIDYSAPNIAKPFSVGHLRSTVIGQALYNILLFLGYTVIGDNHIGDWGTQFGKILAAYDRWGDEKALEESPTRALLDLYVKFHDEAETDPSLLVPAREWFAKLEVGDDRATQLWSRFRELSLREFERIYDLLGVSFDHTLGESFYNDRLKDIVKRALDSGVAECSTVPGKDESRAGGTERGKKAGPGEKESDGTGGGAGSDIPEADIAGDEKVILIPLAKYDISAPLILQKSDGTSLYATRELATLEHRVAEWTPHEVLYVVGAEQSLYFTQFFKAIELLGIQARCVHVPFGMIRLPEGRMSTRKGRVIFLEDLLAEAIDRAGEIVKDRDLSDEEKREIARLVGVGAVKYADLSQDRTKDIVFDWKKMMALEGNSGPYLQYAYTRAASIMRKAGDGDMQGGDDIGDLENLDPAALSEGEETALLREIARFPEVIKQAAGDYKPNYIANYLFSLSQVFNRFYVNCAVLKAETAVLRDSRLALVAMTRYVLRRGLGLLGIDCPEKM</sequence>
<keyword evidence="4 8" id="KW-0067">ATP-binding</keyword>
<evidence type="ECO:0000259" key="11">
    <source>
        <dbReference type="SMART" id="SM00836"/>
    </source>
</evidence>
<evidence type="ECO:0000256" key="4">
    <source>
        <dbReference type="ARBA" id="ARBA00022840"/>
    </source>
</evidence>
<dbReference type="Pfam" id="PF00750">
    <property type="entry name" value="tRNA-synt_1d"/>
    <property type="match status" value="2"/>
</dbReference>
<comment type="subcellular location">
    <subcellularLocation>
        <location evidence="8">Cytoplasm</location>
    </subcellularLocation>
</comment>
<dbReference type="Proteomes" id="UP001594288">
    <property type="component" value="Unassembled WGS sequence"/>
</dbReference>
<dbReference type="InterPro" id="IPR036695">
    <property type="entry name" value="Arg-tRNA-synth_N_sf"/>
</dbReference>
<dbReference type="SUPFAM" id="SSF52374">
    <property type="entry name" value="Nucleotidylyl transferase"/>
    <property type="match status" value="1"/>
</dbReference>
<feature type="compositionally biased region" description="Basic and acidic residues" evidence="10">
    <location>
        <begin position="289"/>
        <end position="312"/>
    </location>
</feature>
<keyword evidence="5 8" id="KW-0648">Protein biosynthesis</keyword>
<dbReference type="Gene3D" id="3.30.1360.70">
    <property type="entry name" value="Arginyl tRNA synthetase N-terminal domain"/>
    <property type="match status" value="1"/>
</dbReference>
<evidence type="ECO:0000256" key="3">
    <source>
        <dbReference type="ARBA" id="ARBA00022741"/>
    </source>
</evidence>
<dbReference type="SUPFAM" id="SSF47323">
    <property type="entry name" value="Anticodon-binding domain of a subclass of class I aminoacyl-tRNA synthetases"/>
    <property type="match status" value="1"/>
</dbReference>
<dbReference type="EC" id="6.1.1.19" evidence="8"/>
<proteinExistence type="inferred from homology"/>
<name>A0ABV6YNC7_UNCEI</name>
<keyword evidence="2 8" id="KW-0436">Ligase</keyword>
<accession>A0ABV6YNC7</accession>
<evidence type="ECO:0000313" key="14">
    <source>
        <dbReference type="Proteomes" id="UP001594288"/>
    </source>
</evidence>
<keyword evidence="14" id="KW-1185">Reference proteome</keyword>
<evidence type="ECO:0000256" key="5">
    <source>
        <dbReference type="ARBA" id="ARBA00022917"/>
    </source>
</evidence>
<evidence type="ECO:0000259" key="12">
    <source>
        <dbReference type="SMART" id="SM01016"/>
    </source>
</evidence>
<evidence type="ECO:0000256" key="2">
    <source>
        <dbReference type="ARBA" id="ARBA00022598"/>
    </source>
</evidence>
<comment type="catalytic activity">
    <reaction evidence="7 8">
        <text>tRNA(Arg) + L-arginine + ATP = L-arginyl-tRNA(Arg) + AMP + diphosphate</text>
        <dbReference type="Rhea" id="RHEA:20301"/>
        <dbReference type="Rhea" id="RHEA-COMP:9658"/>
        <dbReference type="Rhea" id="RHEA-COMP:9673"/>
        <dbReference type="ChEBI" id="CHEBI:30616"/>
        <dbReference type="ChEBI" id="CHEBI:32682"/>
        <dbReference type="ChEBI" id="CHEBI:33019"/>
        <dbReference type="ChEBI" id="CHEBI:78442"/>
        <dbReference type="ChEBI" id="CHEBI:78513"/>
        <dbReference type="ChEBI" id="CHEBI:456215"/>
        <dbReference type="EC" id="6.1.1.19"/>
    </reaction>
</comment>
<keyword evidence="8" id="KW-0963">Cytoplasm</keyword>
<dbReference type="PRINTS" id="PR01038">
    <property type="entry name" value="TRNASYNTHARG"/>
</dbReference>
<evidence type="ECO:0000313" key="13">
    <source>
        <dbReference type="EMBL" id="MFC1799577.1"/>
    </source>
</evidence>
<dbReference type="NCBIfam" id="TIGR00456">
    <property type="entry name" value="argS"/>
    <property type="match status" value="1"/>
</dbReference>
<feature type="domain" description="Arginyl tRNA synthetase N-terminal" evidence="12">
    <location>
        <begin position="7"/>
        <end position="89"/>
    </location>
</feature>
<dbReference type="EMBL" id="JBHPEI010000014">
    <property type="protein sequence ID" value="MFC1799577.1"/>
    <property type="molecule type" value="Genomic_DNA"/>
</dbReference>
<protein>
    <recommendedName>
        <fullName evidence="8">Arginine--tRNA ligase</fullName>
        <ecNumber evidence="8">6.1.1.19</ecNumber>
    </recommendedName>
    <alternativeName>
        <fullName evidence="8">Arginyl-tRNA synthetase</fullName>
        <shortName evidence="8">ArgRS</shortName>
    </alternativeName>
</protein>
<dbReference type="HAMAP" id="MF_00123">
    <property type="entry name" value="Arg_tRNA_synth"/>
    <property type="match status" value="1"/>
</dbReference>
<organism evidence="13 14">
    <name type="scientific">Eiseniibacteriota bacterium</name>
    <dbReference type="NCBI Taxonomy" id="2212470"/>
    <lineage>
        <taxon>Bacteria</taxon>
        <taxon>Candidatus Eiseniibacteriota</taxon>
    </lineage>
</organism>